<dbReference type="AlphaFoldDB" id="A0A845F321"/>
<name>A0A845F321_9BACL</name>
<keyword evidence="1" id="KW-0812">Transmembrane</keyword>
<proteinExistence type="predicted"/>
<organism evidence="2 3">
    <name type="scientific">Guptibacillus hwajinpoensis</name>
    <dbReference type="NCBI Taxonomy" id="208199"/>
    <lineage>
        <taxon>Bacteria</taxon>
        <taxon>Bacillati</taxon>
        <taxon>Bacillota</taxon>
        <taxon>Bacilli</taxon>
        <taxon>Bacillales</taxon>
        <taxon>Guptibacillaceae</taxon>
        <taxon>Guptibacillus</taxon>
    </lineage>
</organism>
<sequence>MKGQKKEKKGFFKIQNEYRRKVREKGEQPSPTAELKSIVLILFTLILMKWLYMFI</sequence>
<gene>
    <name evidence="2" type="ORF">GLW07_17335</name>
</gene>
<dbReference type="Proteomes" id="UP000447833">
    <property type="component" value="Unassembled WGS sequence"/>
</dbReference>
<keyword evidence="1" id="KW-0472">Membrane</keyword>
<dbReference type="RefSeq" id="WP_160920490.1">
    <property type="nucleotide sequence ID" value="NZ_WMEY01000005.1"/>
</dbReference>
<evidence type="ECO:0000256" key="1">
    <source>
        <dbReference type="SAM" id="Phobius"/>
    </source>
</evidence>
<reference evidence="2 3" key="1">
    <citation type="submission" date="2019-11" db="EMBL/GenBank/DDBJ databases">
        <title>Genome sequences of 17 halophilic strains isolated from different environments.</title>
        <authorList>
            <person name="Furrow R.E."/>
        </authorList>
    </citation>
    <scope>NUCLEOTIDE SEQUENCE [LARGE SCALE GENOMIC DNA]</scope>
    <source>
        <strain evidence="2 3">22506_14_FS</strain>
    </source>
</reference>
<comment type="caution">
    <text evidence="2">The sequence shown here is derived from an EMBL/GenBank/DDBJ whole genome shotgun (WGS) entry which is preliminary data.</text>
</comment>
<feature type="transmembrane region" description="Helical" evidence="1">
    <location>
        <begin position="33"/>
        <end position="52"/>
    </location>
</feature>
<dbReference type="EMBL" id="WMEY01000005">
    <property type="protein sequence ID" value="MYL65124.1"/>
    <property type="molecule type" value="Genomic_DNA"/>
</dbReference>
<accession>A0A845F321</accession>
<protein>
    <submittedName>
        <fullName evidence="2">Uncharacterized protein</fullName>
    </submittedName>
</protein>
<evidence type="ECO:0000313" key="2">
    <source>
        <dbReference type="EMBL" id="MYL65124.1"/>
    </source>
</evidence>
<evidence type="ECO:0000313" key="3">
    <source>
        <dbReference type="Proteomes" id="UP000447833"/>
    </source>
</evidence>
<keyword evidence="1" id="KW-1133">Transmembrane helix</keyword>